<dbReference type="UniPathway" id="UPA00109">
    <property type="reaction ID" value="UER00186"/>
</dbReference>
<keyword evidence="4 7" id="KW-0324">Glycolysis</keyword>
<feature type="domain" description="BPG-independent PGAM N-terminal" evidence="13">
    <location>
        <begin position="79"/>
        <end position="288"/>
    </location>
</feature>
<dbReference type="SUPFAM" id="SSF64158">
    <property type="entry name" value="2,3-Bisphosphoglycerate-independent phosphoglycerate mutase, substrate-binding domain"/>
    <property type="match status" value="1"/>
</dbReference>
<comment type="caution">
    <text evidence="14">The sequence shown here is derived from an EMBL/GenBank/DDBJ whole genome shotgun (WGS) entry which is preliminary data.</text>
</comment>
<evidence type="ECO:0000256" key="2">
    <source>
        <dbReference type="ARBA" id="ARBA00008819"/>
    </source>
</evidence>
<evidence type="ECO:0000256" key="11">
    <source>
        <dbReference type="PIRSR" id="PIRSR001492-3"/>
    </source>
</evidence>
<feature type="binding site" evidence="7 11">
    <location>
        <position position="9"/>
    </location>
    <ligand>
        <name>Mn(2+)</name>
        <dbReference type="ChEBI" id="CHEBI:29035"/>
        <label>2</label>
    </ligand>
</feature>
<dbReference type="InterPro" id="IPR005995">
    <property type="entry name" value="Pgm_bpd_ind"/>
</dbReference>
<dbReference type="Gene3D" id="3.40.720.10">
    <property type="entry name" value="Alkaline Phosphatase, subunit A"/>
    <property type="match status" value="1"/>
</dbReference>
<dbReference type="EMBL" id="QMWP01000070">
    <property type="protein sequence ID" value="RLG70290.1"/>
    <property type="molecule type" value="Genomic_DNA"/>
</dbReference>
<evidence type="ECO:0000259" key="12">
    <source>
        <dbReference type="Pfam" id="PF01676"/>
    </source>
</evidence>
<dbReference type="CDD" id="cd16010">
    <property type="entry name" value="iPGM"/>
    <property type="match status" value="1"/>
</dbReference>
<feature type="binding site" evidence="7 11">
    <location>
        <position position="450"/>
    </location>
    <ligand>
        <name>Mn(2+)</name>
        <dbReference type="ChEBI" id="CHEBI:29035"/>
        <label>1</label>
    </ligand>
</feature>
<dbReference type="FunFam" id="3.40.1450.10:FF:000002">
    <property type="entry name" value="2,3-bisphosphoglycerate-independent phosphoglycerate mutase"/>
    <property type="match status" value="1"/>
</dbReference>
<dbReference type="Gene3D" id="3.40.1450.10">
    <property type="entry name" value="BPG-independent phosphoglycerate mutase, domain B"/>
    <property type="match status" value="1"/>
</dbReference>
<dbReference type="NCBIfam" id="TIGR01307">
    <property type="entry name" value="pgm_bpd_ind"/>
    <property type="match status" value="1"/>
</dbReference>
<sequence>MKLLLLILDGFGLAPKGPGNAISLAKIPNFKYYWKKYPHTILQASGTAVGLPRGYQGNSEAGHMNIGAGRIVLQMLEKINRSIRNKQFFTNKAFLEAIKFVKKNNSSLHLLGLVQDEGVHAHQNHLYALLKLAKKYKLAPYIHFITDGRDTPPKSALKFLKQLEDKIKKIKIDAKIATVMGRYYAMDRDNRWQRTKKAYNAMLSISKYTAKSARKAILSAYKRGETDEFIWPTVIDDFEGVKPKDAIIFFNYRADRARQLTKAFIQKRFNKFERKYVPVKFVCMTDYYKGIKAEVAYYNEYPKNTLGEVISKKGLYQLRISETEKYAHVTYFFNGQREKPFPKEERILIPSPKVPTYDLKPEMSAYEITETLLEKMETRKYALIVCNLVNCDMVGHTGKKKAVIKAVEVVDECMGKLTKKALDLGITTIITADHGNAEKIREDHKIVTSHTTNPVPLILVSPEEKLQNVRLKRGILGNIAPTILDIMKIKKPKEMINSLIV</sequence>
<dbReference type="AlphaFoldDB" id="A0A497JGS7"/>
<keyword evidence="5 7" id="KW-0464">Manganese</keyword>
<dbReference type="Proteomes" id="UP000278031">
    <property type="component" value="Unassembled WGS sequence"/>
</dbReference>
<dbReference type="Pfam" id="PF01676">
    <property type="entry name" value="Metalloenzyme"/>
    <property type="match status" value="1"/>
</dbReference>
<evidence type="ECO:0000313" key="15">
    <source>
        <dbReference type="Proteomes" id="UP000278031"/>
    </source>
</evidence>
<evidence type="ECO:0000256" key="7">
    <source>
        <dbReference type="HAMAP-Rule" id="MF_01038"/>
    </source>
</evidence>
<dbReference type="SUPFAM" id="SSF53649">
    <property type="entry name" value="Alkaline phosphatase-like"/>
    <property type="match status" value="1"/>
</dbReference>
<feature type="binding site" evidence="7 10">
    <location>
        <position position="188"/>
    </location>
    <ligand>
        <name>substrate</name>
    </ligand>
</feature>
<dbReference type="GO" id="GO:0004619">
    <property type="term" value="F:phosphoglycerate mutase activity"/>
    <property type="evidence" value="ECO:0007669"/>
    <property type="project" value="UniProtKB-UniRule"/>
</dbReference>
<feature type="binding site" evidence="7 10">
    <location>
        <position position="325"/>
    </location>
    <ligand>
        <name>substrate</name>
    </ligand>
</feature>
<evidence type="ECO:0000256" key="5">
    <source>
        <dbReference type="ARBA" id="ARBA00023211"/>
    </source>
</evidence>
<dbReference type="GO" id="GO:0005829">
    <property type="term" value="C:cytosol"/>
    <property type="evidence" value="ECO:0007669"/>
    <property type="project" value="TreeGrafter"/>
</dbReference>
<evidence type="ECO:0000259" key="13">
    <source>
        <dbReference type="Pfam" id="PF06415"/>
    </source>
</evidence>
<feature type="binding site" evidence="7 11">
    <location>
        <position position="59"/>
    </location>
    <ligand>
        <name>Mn(2+)</name>
        <dbReference type="ChEBI" id="CHEBI:29035"/>
        <label>2</label>
    </ligand>
</feature>
<feature type="binding site" evidence="7 10">
    <location>
        <position position="182"/>
    </location>
    <ligand>
        <name>substrate</name>
    </ligand>
</feature>
<evidence type="ECO:0000256" key="4">
    <source>
        <dbReference type="ARBA" id="ARBA00023152"/>
    </source>
</evidence>
<feature type="binding site" evidence="7 11">
    <location>
        <position position="433"/>
    </location>
    <ligand>
        <name>Mn(2+)</name>
        <dbReference type="ChEBI" id="CHEBI:29035"/>
        <label>2</label>
    </ligand>
</feature>
<proteinExistence type="inferred from homology"/>
<evidence type="ECO:0000256" key="9">
    <source>
        <dbReference type="PIRSR" id="PIRSR001492-1"/>
    </source>
</evidence>
<comment type="function">
    <text evidence="7">Catalyzes the interconversion of 2-phosphoglycerate and 3-phosphoglycerate.</text>
</comment>
<keyword evidence="3 7" id="KW-0479">Metal-binding</keyword>
<comment type="pathway">
    <text evidence="1 7">Carbohydrate degradation; glycolysis; pyruvate from D-glyceraldehyde 3-phosphate: step 3/5.</text>
</comment>
<dbReference type="PIRSF" id="PIRSF001492">
    <property type="entry name" value="IPGAM"/>
    <property type="match status" value="1"/>
</dbReference>
<dbReference type="InterPro" id="IPR006124">
    <property type="entry name" value="Metalloenzyme"/>
</dbReference>
<organism evidence="14 15">
    <name type="scientific">Candidatus Iainarchaeum sp</name>
    <dbReference type="NCBI Taxonomy" id="3101447"/>
    <lineage>
        <taxon>Archaea</taxon>
        <taxon>Candidatus Iainarchaeota</taxon>
        <taxon>Candidatus Iainarchaeia</taxon>
        <taxon>Candidatus Iainarchaeales</taxon>
        <taxon>Candidatus Iainarchaeaceae</taxon>
        <taxon>Candidatus Iainarchaeum</taxon>
    </lineage>
</organism>
<evidence type="ECO:0000256" key="1">
    <source>
        <dbReference type="ARBA" id="ARBA00004798"/>
    </source>
</evidence>
<feature type="active site" description="Phosphoserine intermediate" evidence="7 9">
    <location>
        <position position="59"/>
    </location>
</feature>
<feature type="binding site" evidence="7 10">
    <location>
        <begin position="149"/>
        <end position="150"/>
    </location>
    <ligand>
        <name>substrate</name>
    </ligand>
</feature>
<dbReference type="GO" id="GO:0030145">
    <property type="term" value="F:manganese ion binding"/>
    <property type="evidence" value="ECO:0007669"/>
    <property type="project" value="UniProtKB-UniRule"/>
</dbReference>
<feature type="binding site" evidence="7 11">
    <location>
        <position position="434"/>
    </location>
    <ligand>
        <name>Mn(2+)</name>
        <dbReference type="ChEBI" id="CHEBI:29035"/>
        <label>2</label>
    </ligand>
</feature>
<dbReference type="HAMAP" id="MF_01038">
    <property type="entry name" value="GpmI"/>
    <property type="match status" value="1"/>
</dbReference>
<feature type="binding site" evidence="7 11">
    <location>
        <position position="396"/>
    </location>
    <ligand>
        <name>Mn(2+)</name>
        <dbReference type="ChEBI" id="CHEBI:29035"/>
        <label>1</label>
    </ligand>
</feature>
<feature type="binding site" evidence="7 11">
    <location>
        <position position="392"/>
    </location>
    <ligand>
        <name>Mn(2+)</name>
        <dbReference type="ChEBI" id="CHEBI:29035"/>
        <label>1</label>
    </ligand>
</feature>
<dbReference type="InterPro" id="IPR011258">
    <property type="entry name" value="BPG-indep_PGM_N"/>
</dbReference>
<dbReference type="EC" id="5.4.2.12" evidence="7 8"/>
<comment type="catalytic activity">
    <reaction evidence="7">
        <text>(2R)-2-phosphoglycerate = (2R)-3-phosphoglycerate</text>
        <dbReference type="Rhea" id="RHEA:15901"/>
        <dbReference type="ChEBI" id="CHEBI:58272"/>
        <dbReference type="ChEBI" id="CHEBI:58289"/>
        <dbReference type="EC" id="5.4.2.12"/>
    </reaction>
</comment>
<keyword evidence="6 7" id="KW-0413">Isomerase</keyword>
<dbReference type="InterPro" id="IPR036646">
    <property type="entry name" value="PGAM_B_sf"/>
</dbReference>
<dbReference type="GO" id="GO:0006096">
    <property type="term" value="P:glycolytic process"/>
    <property type="evidence" value="ECO:0007669"/>
    <property type="project" value="UniProtKB-UniRule"/>
</dbReference>
<dbReference type="PANTHER" id="PTHR31637:SF0">
    <property type="entry name" value="2,3-BISPHOSPHOGLYCERATE-INDEPENDENT PHOSPHOGLYCERATE MUTASE"/>
    <property type="match status" value="1"/>
</dbReference>
<feature type="binding site" evidence="7 10">
    <location>
        <begin position="253"/>
        <end position="256"/>
    </location>
    <ligand>
        <name>substrate</name>
    </ligand>
</feature>
<dbReference type="InterPro" id="IPR017850">
    <property type="entry name" value="Alkaline_phosphatase_core_sf"/>
</dbReference>
<protein>
    <recommendedName>
        <fullName evidence="7 8">2,3-bisphosphoglycerate-independent phosphoglycerate mutase</fullName>
        <shortName evidence="7">BPG-independent PGAM</shortName>
        <shortName evidence="7">Phosphoglyceromutase</shortName>
        <shortName evidence="7">iPGM</shortName>
        <ecNumber evidence="7 8">5.4.2.12</ecNumber>
    </recommendedName>
</protein>
<reference evidence="14 15" key="1">
    <citation type="submission" date="2018-06" db="EMBL/GenBank/DDBJ databases">
        <title>Extensive metabolic versatility and redundancy in microbially diverse, dynamic hydrothermal sediments.</title>
        <authorList>
            <person name="Dombrowski N."/>
            <person name="Teske A."/>
            <person name="Baker B.J."/>
        </authorList>
    </citation>
    <scope>NUCLEOTIDE SEQUENCE [LARGE SCALE GENOMIC DNA]</scope>
    <source>
        <strain evidence="14">B51_G17</strain>
    </source>
</reference>
<evidence type="ECO:0000256" key="10">
    <source>
        <dbReference type="PIRSR" id="PIRSR001492-2"/>
    </source>
</evidence>
<comment type="similarity">
    <text evidence="2 7">Belongs to the BPG-independent phosphoglycerate mutase family.</text>
</comment>
<feature type="domain" description="Metalloenzyme" evidence="12">
    <location>
        <begin position="1"/>
        <end position="491"/>
    </location>
</feature>
<comment type="cofactor">
    <cofactor evidence="7">
        <name>Mn(2+)</name>
        <dbReference type="ChEBI" id="CHEBI:29035"/>
    </cofactor>
    <text evidence="7">Binds 2 manganese ions per subunit.</text>
</comment>
<gene>
    <name evidence="7" type="primary">gpmI</name>
    <name evidence="14" type="ORF">DRO04_02085</name>
</gene>
<accession>A0A497JGS7</accession>
<evidence type="ECO:0000256" key="6">
    <source>
        <dbReference type="ARBA" id="ARBA00023235"/>
    </source>
</evidence>
<dbReference type="Pfam" id="PF06415">
    <property type="entry name" value="iPGM_N"/>
    <property type="match status" value="1"/>
</dbReference>
<name>A0A497JGS7_9ARCH</name>
<feature type="binding site" evidence="7 10">
    <location>
        <position position="120"/>
    </location>
    <ligand>
        <name>substrate</name>
    </ligand>
</feature>
<evidence type="ECO:0000256" key="3">
    <source>
        <dbReference type="ARBA" id="ARBA00022723"/>
    </source>
</evidence>
<evidence type="ECO:0000313" key="14">
    <source>
        <dbReference type="EMBL" id="RLG70290.1"/>
    </source>
</evidence>
<dbReference type="PANTHER" id="PTHR31637">
    <property type="entry name" value="2,3-BISPHOSPHOGLYCERATE-INDEPENDENT PHOSPHOGLYCERATE MUTASE"/>
    <property type="match status" value="1"/>
</dbReference>
<evidence type="ECO:0000256" key="8">
    <source>
        <dbReference type="NCBIfam" id="TIGR01307"/>
    </source>
</evidence>
<dbReference type="GO" id="GO:0006007">
    <property type="term" value="P:glucose catabolic process"/>
    <property type="evidence" value="ECO:0007669"/>
    <property type="project" value="InterPro"/>
</dbReference>